<evidence type="ECO:0000313" key="2">
    <source>
        <dbReference type="EMBL" id="KAG7496857.1"/>
    </source>
</evidence>
<comment type="caution">
    <text evidence="2">The sequence shown here is derived from an EMBL/GenBank/DDBJ whole genome shotgun (WGS) entry which is preliminary data.</text>
</comment>
<reference evidence="2 3" key="1">
    <citation type="journal article" date="2021" name="Sci. Rep.">
        <title>Chromosome anchoring in Senegalese sole (Solea senegalensis) reveals sex-associated markers and genome rearrangements in flatfish.</title>
        <authorList>
            <person name="Guerrero-Cozar I."/>
            <person name="Gomez-Garrido J."/>
            <person name="Berbel C."/>
            <person name="Martinez-Blanch J.F."/>
            <person name="Alioto T."/>
            <person name="Claros M.G."/>
            <person name="Gagnaire P.A."/>
            <person name="Manchado M."/>
        </authorList>
    </citation>
    <scope>NUCLEOTIDE SEQUENCE [LARGE SCALE GENOMIC DNA]</scope>
    <source>
        <strain evidence="2">Sse05_10M</strain>
    </source>
</reference>
<evidence type="ECO:0000256" key="1">
    <source>
        <dbReference type="SAM" id="MobiDB-lite"/>
    </source>
</evidence>
<dbReference type="EMBL" id="JAGKHQ010000015">
    <property type="protein sequence ID" value="KAG7496857.1"/>
    <property type="molecule type" value="Genomic_DNA"/>
</dbReference>
<protein>
    <submittedName>
        <fullName evidence="2">Uncharacterized protein</fullName>
    </submittedName>
</protein>
<name>A0AAV6QXR9_SOLSE</name>
<accession>A0AAV6QXR9</accession>
<dbReference type="Proteomes" id="UP000693946">
    <property type="component" value="Linkage Group LG3"/>
</dbReference>
<sequence>MYMYTDKIQDSIFKKNGTNTQEKTNKKNTRTQTLLTGQPQYTMQYLLLPWRPSWRRCYRGPPPTDRSAAGCQDDMGGGGGGRHANTCSRNNAKDTPTDTM</sequence>
<feature type="compositionally biased region" description="Basic and acidic residues" evidence="1">
    <location>
        <begin position="91"/>
        <end position="100"/>
    </location>
</feature>
<evidence type="ECO:0000313" key="3">
    <source>
        <dbReference type="Proteomes" id="UP000693946"/>
    </source>
</evidence>
<keyword evidence="3" id="KW-1185">Reference proteome</keyword>
<proteinExistence type="predicted"/>
<feature type="region of interest" description="Disordered" evidence="1">
    <location>
        <begin position="58"/>
        <end position="100"/>
    </location>
</feature>
<organism evidence="2 3">
    <name type="scientific">Solea senegalensis</name>
    <name type="common">Senegalese sole</name>
    <dbReference type="NCBI Taxonomy" id="28829"/>
    <lineage>
        <taxon>Eukaryota</taxon>
        <taxon>Metazoa</taxon>
        <taxon>Chordata</taxon>
        <taxon>Craniata</taxon>
        <taxon>Vertebrata</taxon>
        <taxon>Euteleostomi</taxon>
        <taxon>Actinopterygii</taxon>
        <taxon>Neopterygii</taxon>
        <taxon>Teleostei</taxon>
        <taxon>Neoteleostei</taxon>
        <taxon>Acanthomorphata</taxon>
        <taxon>Carangaria</taxon>
        <taxon>Pleuronectiformes</taxon>
        <taxon>Pleuronectoidei</taxon>
        <taxon>Soleidae</taxon>
        <taxon>Solea</taxon>
    </lineage>
</organism>
<dbReference type="AlphaFoldDB" id="A0AAV6QXR9"/>
<gene>
    <name evidence="2" type="ORF">JOB18_026431</name>
</gene>